<organism evidence="16 17">
    <name type="scientific">Candidatus Protofrankia datiscae</name>
    <dbReference type="NCBI Taxonomy" id="2716812"/>
    <lineage>
        <taxon>Bacteria</taxon>
        <taxon>Bacillati</taxon>
        <taxon>Actinomycetota</taxon>
        <taxon>Actinomycetes</taxon>
        <taxon>Frankiales</taxon>
        <taxon>Frankiaceae</taxon>
        <taxon>Protofrankia</taxon>
    </lineage>
</organism>
<keyword evidence="6 12" id="KW-0479">Metal-binding</keyword>
<dbReference type="GO" id="GO:0015990">
    <property type="term" value="P:electron transport coupled proton transport"/>
    <property type="evidence" value="ECO:0007669"/>
    <property type="project" value="TreeGrafter"/>
</dbReference>
<comment type="similarity">
    <text evidence="1 12 13">Belongs to the complex I 20 kDa subunit family.</text>
</comment>
<evidence type="ECO:0000256" key="13">
    <source>
        <dbReference type="RuleBase" id="RU004464"/>
    </source>
</evidence>
<feature type="binding site" evidence="12">
    <location>
        <position position="38"/>
    </location>
    <ligand>
        <name>[4Fe-4S] cluster</name>
        <dbReference type="ChEBI" id="CHEBI:49883"/>
    </ligand>
</feature>
<reference evidence="16 17" key="1">
    <citation type="submission" date="2011-05" db="EMBL/GenBank/DDBJ databases">
        <title>Complete sequence of chromosome of Frankia symbiont of Datisca glomerata.</title>
        <authorList>
            <consortium name="US DOE Joint Genome Institute"/>
            <person name="Lucas S."/>
            <person name="Han J."/>
            <person name="Lapidus A."/>
            <person name="Cheng J.-F."/>
            <person name="Goodwin L."/>
            <person name="Pitluck S."/>
            <person name="Peters L."/>
            <person name="Mikhailova N."/>
            <person name="Chertkov O."/>
            <person name="Teshima H."/>
            <person name="Han C."/>
            <person name="Tapia R."/>
            <person name="Land M."/>
            <person name="Hauser L."/>
            <person name="Kyrpides N."/>
            <person name="Ivanova N."/>
            <person name="Pagani I."/>
            <person name="Berry A."/>
            <person name="Pawlowski K."/>
            <person name="Persson T."/>
            <person name="Vanden Heuvel B."/>
            <person name="Benson D."/>
            <person name="Woyke T."/>
        </authorList>
    </citation>
    <scope>NUCLEOTIDE SEQUENCE [LARGE SCALE GENOMIC DNA]</scope>
    <source>
        <strain evidence="17">4085684</strain>
    </source>
</reference>
<dbReference type="GO" id="GO:0008137">
    <property type="term" value="F:NADH dehydrogenase (ubiquinone) activity"/>
    <property type="evidence" value="ECO:0007669"/>
    <property type="project" value="InterPro"/>
</dbReference>
<dbReference type="GO" id="GO:0048038">
    <property type="term" value="F:quinone binding"/>
    <property type="evidence" value="ECO:0007669"/>
    <property type="project" value="UniProtKB-KW"/>
</dbReference>
<dbReference type="InterPro" id="IPR006137">
    <property type="entry name" value="NADH_UbQ_OxRdtase-like_20kDa"/>
</dbReference>
<dbReference type="NCBIfam" id="TIGR01957">
    <property type="entry name" value="nuoB_fam"/>
    <property type="match status" value="1"/>
</dbReference>
<keyword evidence="17" id="KW-1185">Reference proteome</keyword>
<dbReference type="EC" id="7.1.1.-" evidence="12"/>
<dbReference type="HAMAP" id="MF_01356">
    <property type="entry name" value="NDH1_NuoB"/>
    <property type="match status" value="1"/>
</dbReference>
<keyword evidence="9 12" id="KW-0411">Iron-sulfur</keyword>
<gene>
    <name evidence="12" type="primary">nuoB</name>
    <name evidence="16" type="ordered locus">FsymDg_4006</name>
</gene>
<evidence type="ECO:0000256" key="3">
    <source>
        <dbReference type="ARBA" id="ARBA00022475"/>
    </source>
</evidence>
<evidence type="ECO:0000313" key="17">
    <source>
        <dbReference type="Proteomes" id="UP000001549"/>
    </source>
</evidence>
<dbReference type="NCBIfam" id="NF005012">
    <property type="entry name" value="PRK06411.1"/>
    <property type="match status" value="1"/>
</dbReference>
<keyword evidence="10 12" id="KW-0520">NAD</keyword>
<sequence length="267" mass="28168">MGLEEKLPGGLLLTTVEKMANWSRRSSLWPATFGLACCAIEMMSTGAGRYDLARFGMEVFRASPRQADLMIVAGRVSQKMAPVLRQIYDQMPEPKWVLSMGVCASSGGMFNNYAIVQGVDHIVPVDMYLPGCPPRPEMLMDAILKLHEKILAGTITGKVAYTKVGESPYPKPIEVATARAGLPAGAVDTSTLSVNDRRRFRLPAGAPAPAGIGAVEPALDDRRPAAIPPESVFGRTKRLSPAAGPAGSAGSAGRRAGSEDSTGEAAS</sequence>
<comment type="subcellular location">
    <subcellularLocation>
        <location evidence="12">Cell membrane</location>
        <topology evidence="12">Peripheral membrane protein</topology>
        <orientation evidence="12">Cytoplasmic side</orientation>
    </subcellularLocation>
</comment>
<feature type="region of interest" description="Disordered" evidence="14">
    <location>
        <begin position="213"/>
        <end position="267"/>
    </location>
</feature>
<comment type="catalytic activity">
    <reaction evidence="12">
        <text>a quinone + NADH + 5 H(+)(in) = a quinol + NAD(+) + 4 H(+)(out)</text>
        <dbReference type="Rhea" id="RHEA:57888"/>
        <dbReference type="ChEBI" id="CHEBI:15378"/>
        <dbReference type="ChEBI" id="CHEBI:24646"/>
        <dbReference type="ChEBI" id="CHEBI:57540"/>
        <dbReference type="ChEBI" id="CHEBI:57945"/>
        <dbReference type="ChEBI" id="CHEBI:132124"/>
    </reaction>
</comment>
<keyword evidence="11 12" id="KW-0472">Membrane</keyword>
<dbReference type="SUPFAM" id="SSF56770">
    <property type="entry name" value="HydA/Nqo6-like"/>
    <property type="match status" value="1"/>
</dbReference>
<evidence type="ECO:0000256" key="10">
    <source>
        <dbReference type="ARBA" id="ARBA00023027"/>
    </source>
</evidence>
<keyword evidence="5 12" id="KW-0874">Quinone</keyword>
<evidence type="ECO:0000256" key="4">
    <source>
        <dbReference type="ARBA" id="ARBA00022485"/>
    </source>
</evidence>
<dbReference type="EMBL" id="CP002801">
    <property type="protein sequence ID" value="AEH11281.1"/>
    <property type="molecule type" value="Genomic_DNA"/>
</dbReference>
<dbReference type="RefSeq" id="WP_013875157.1">
    <property type="nucleotide sequence ID" value="NC_015656.1"/>
</dbReference>
<feature type="compositionally biased region" description="Low complexity" evidence="14">
    <location>
        <begin position="240"/>
        <end position="255"/>
    </location>
</feature>
<keyword evidence="3 12" id="KW-1003">Cell membrane</keyword>
<keyword evidence="8 12" id="KW-0408">Iron</keyword>
<dbReference type="GO" id="GO:0005886">
    <property type="term" value="C:plasma membrane"/>
    <property type="evidence" value="ECO:0007669"/>
    <property type="project" value="UniProtKB-SubCell"/>
</dbReference>
<proteinExistence type="inferred from homology"/>
<evidence type="ECO:0000256" key="7">
    <source>
        <dbReference type="ARBA" id="ARBA00022967"/>
    </source>
</evidence>
<dbReference type="AlphaFoldDB" id="F8AVH7"/>
<accession>F8AVH7</accession>
<comment type="subunit">
    <text evidence="12">NDH-1 is composed of 14 different subunits. Subunits NuoB, C, D, E, F, and G constitute the peripheral sector of the complex.</text>
</comment>
<dbReference type="eggNOG" id="COG0377">
    <property type="taxonomic scope" value="Bacteria"/>
</dbReference>
<evidence type="ECO:0000259" key="15">
    <source>
        <dbReference type="Pfam" id="PF01058"/>
    </source>
</evidence>
<name>F8AVH7_9ACTN</name>
<feature type="domain" description="NADH:ubiquinone oxidoreductase-like 20kDa subunit" evidence="15">
    <location>
        <begin position="37"/>
        <end position="146"/>
    </location>
</feature>
<dbReference type="InterPro" id="IPR006138">
    <property type="entry name" value="NADH_UQ_OxRdtase_20Kd_su"/>
</dbReference>
<evidence type="ECO:0000256" key="11">
    <source>
        <dbReference type="ARBA" id="ARBA00023136"/>
    </source>
</evidence>
<comment type="cofactor">
    <cofactor evidence="12">
        <name>[4Fe-4S] cluster</name>
        <dbReference type="ChEBI" id="CHEBI:49883"/>
    </cofactor>
    <text evidence="12">Binds 1 [4Fe-4S] cluster.</text>
</comment>
<dbReference type="Gene3D" id="3.40.50.12280">
    <property type="match status" value="1"/>
</dbReference>
<evidence type="ECO:0000256" key="14">
    <source>
        <dbReference type="SAM" id="MobiDB-lite"/>
    </source>
</evidence>
<feature type="binding site" evidence="12">
    <location>
        <position position="37"/>
    </location>
    <ligand>
        <name>[4Fe-4S] cluster</name>
        <dbReference type="ChEBI" id="CHEBI:49883"/>
    </ligand>
</feature>
<keyword evidence="7 12" id="KW-1278">Translocase</keyword>
<dbReference type="FunFam" id="3.40.50.12280:FF:000004">
    <property type="entry name" value="NADH-quinone oxidoreductase subunit B"/>
    <property type="match status" value="1"/>
</dbReference>
<dbReference type="STRING" id="656024.FsymDg_4006"/>
<dbReference type="Proteomes" id="UP000001549">
    <property type="component" value="Chromosome"/>
</dbReference>
<protein>
    <recommendedName>
        <fullName evidence="12">NADH-quinone oxidoreductase subunit B</fullName>
        <ecNumber evidence="12">7.1.1.-</ecNumber>
    </recommendedName>
    <alternativeName>
        <fullName evidence="12">NADH dehydrogenase I subunit B</fullName>
    </alternativeName>
    <alternativeName>
        <fullName evidence="12">NDH-1 subunit B</fullName>
    </alternativeName>
</protein>
<feature type="binding site" evidence="12">
    <location>
        <position position="103"/>
    </location>
    <ligand>
        <name>[4Fe-4S] cluster</name>
        <dbReference type="ChEBI" id="CHEBI:49883"/>
    </ligand>
</feature>
<dbReference type="GO" id="GO:0009060">
    <property type="term" value="P:aerobic respiration"/>
    <property type="evidence" value="ECO:0007669"/>
    <property type="project" value="TreeGrafter"/>
</dbReference>
<dbReference type="PANTHER" id="PTHR11995:SF14">
    <property type="entry name" value="NADH DEHYDROGENASE [UBIQUINONE] IRON-SULFUR PROTEIN 7, MITOCHONDRIAL"/>
    <property type="match status" value="1"/>
</dbReference>
<dbReference type="GO" id="GO:0005506">
    <property type="term" value="F:iron ion binding"/>
    <property type="evidence" value="ECO:0007669"/>
    <property type="project" value="UniProtKB-UniRule"/>
</dbReference>
<dbReference type="PROSITE" id="PS01150">
    <property type="entry name" value="COMPLEX1_20K"/>
    <property type="match status" value="1"/>
</dbReference>
<dbReference type="Pfam" id="PF01058">
    <property type="entry name" value="Oxidored_q6"/>
    <property type="match status" value="1"/>
</dbReference>
<evidence type="ECO:0000256" key="5">
    <source>
        <dbReference type="ARBA" id="ARBA00022719"/>
    </source>
</evidence>
<keyword evidence="2 12" id="KW-0813">Transport</keyword>
<dbReference type="PANTHER" id="PTHR11995">
    <property type="entry name" value="NADH DEHYDROGENASE"/>
    <property type="match status" value="1"/>
</dbReference>
<evidence type="ECO:0000256" key="6">
    <source>
        <dbReference type="ARBA" id="ARBA00022723"/>
    </source>
</evidence>
<evidence type="ECO:0000313" key="16">
    <source>
        <dbReference type="EMBL" id="AEH11281.1"/>
    </source>
</evidence>
<evidence type="ECO:0000256" key="9">
    <source>
        <dbReference type="ARBA" id="ARBA00023014"/>
    </source>
</evidence>
<dbReference type="KEGG" id="fsy:FsymDg_4006"/>
<comment type="function">
    <text evidence="12">NDH-1 shuttles electrons from NADH, via FMN and iron-sulfur (Fe-S) centers, to quinones in the respiratory chain. The immediate electron acceptor for the enzyme in this species is believed to be a menaquinone. Couples the redox reaction to proton translocation (for every two electrons transferred, four hydrogen ions are translocated across the cytoplasmic membrane), and thus conserves the redox energy in a proton gradient.</text>
</comment>
<dbReference type="GO" id="GO:0050136">
    <property type="term" value="F:NADH dehydrogenase (quinone) (non-electrogenic) activity"/>
    <property type="evidence" value="ECO:0007669"/>
    <property type="project" value="UniProtKB-UniRule"/>
</dbReference>
<dbReference type="HOGENOM" id="CLU_083855_0_0_11"/>
<keyword evidence="16" id="KW-0560">Oxidoreductase</keyword>
<evidence type="ECO:0000256" key="2">
    <source>
        <dbReference type="ARBA" id="ARBA00022448"/>
    </source>
</evidence>
<dbReference type="GO" id="GO:0045271">
    <property type="term" value="C:respiratory chain complex I"/>
    <property type="evidence" value="ECO:0007669"/>
    <property type="project" value="TreeGrafter"/>
</dbReference>
<feature type="binding site" evidence="12">
    <location>
        <position position="132"/>
    </location>
    <ligand>
        <name>[4Fe-4S] cluster</name>
        <dbReference type="ChEBI" id="CHEBI:49883"/>
    </ligand>
</feature>
<evidence type="ECO:0000256" key="8">
    <source>
        <dbReference type="ARBA" id="ARBA00023004"/>
    </source>
</evidence>
<keyword evidence="4 12" id="KW-0004">4Fe-4S</keyword>
<evidence type="ECO:0000256" key="12">
    <source>
        <dbReference type="HAMAP-Rule" id="MF_01356"/>
    </source>
</evidence>
<evidence type="ECO:0000256" key="1">
    <source>
        <dbReference type="ARBA" id="ARBA00009173"/>
    </source>
</evidence>
<dbReference type="GO" id="GO:0051539">
    <property type="term" value="F:4 iron, 4 sulfur cluster binding"/>
    <property type="evidence" value="ECO:0007669"/>
    <property type="project" value="UniProtKB-KW"/>
</dbReference>